<reference evidence="1" key="1">
    <citation type="submission" date="2019-03" db="EMBL/GenBank/DDBJ databases">
        <authorList>
            <consortium name="Pathogen Informatics"/>
        </authorList>
    </citation>
    <scope>NUCLEOTIDE SEQUENCE</scope>
    <source>
        <strain evidence="1">5012STDY7626448</strain>
    </source>
</reference>
<dbReference type="SUPFAM" id="SSF47413">
    <property type="entry name" value="lambda repressor-like DNA-binding domains"/>
    <property type="match status" value="1"/>
</dbReference>
<dbReference type="PANTHER" id="PTHR40275">
    <property type="entry name" value="SSL7038 PROTEIN"/>
    <property type="match status" value="1"/>
</dbReference>
<organism evidence="1">
    <name type="scientific">Klebsiella pneumoniae</name>
    <dbReference type="NCBI Taxonomy" id="573"/>
    <lineage>
        <taxon>Bacteria</taxon>
        <taxon>Pseudomonadati</taxon>
        <taxon>Pseudomonadota</taxon>
        <taxon>Gammaproteobacteria</taxon>
        <taxon>Enterobacterales</taxon>
        <taxon>Enterobacteriaceae</taxon>
        <taxon>Klebsiella/Raoultella group</taxon>
        <taxon>Klebsiella</taxon>
        <taxon>Klebsiella pneumoniae complex</taxon>
    </lineage>
</organism>
<proteinExistence type="predicted"/>
<dbReference type="NCBIfam" id="TIGR02684">
    <property type="entry name" value="dnstrm_HI1420"/>
    <property type="match status" value="1"/>
</dbReference>
<accession>A0A486N8T8</accession>
<dbReference type="InterPro" id="IPR010982">
    <property type="entry name" value="Lambda_DNA-bd_dom_sf"/>
</dbReference>
<name>A0A486N8T8_KLEPN</name>
<sequence>MEVKFSCYDTADYLKTEADITAYLDAVMEDGAPSLIAAVLGDLTRARKLSQLAREVGMSRQGLDKALSGDGDHSFATVVKVTQAIGLRFTFKPTHGGPAPAGH</sequence>
<evidence type="ECO:0000313" key="1">
    <source>
        <dbReference type="EMBL" id="VGL50676.1"/>
    </source>
</evidence>
<dbReference type="GO" id="GO:0003677">
    <property type="term" value="F:DNA binding"/>
    <property type="evidence" value="ECO:0007669"/>
    <property type="project" value="InterPro"/>
</dbReference>
<dbReference type="Pfam" id="PF21716">
    <property type="entry name" value="dnstrm_HI1420"/>
    <property type="match status" value="1"/>
</dbReference>
<dbReference type="PANTHER" id="PTHR40275:SF1">
    <property type="entry name" value="SSL7038 PROTEIN"/>
    <property type="match status" value="1"/>
</dbReference>
<dbReference type="InterPro" id="IPR014057">
    <property type="entry name" value="HI1420"/>
</dbReference>
<dbReference type="EMBL" id="CAAHCU010000001">
    <property type="protein sequence ID" value="VGL50676.1"/>
    <property type="molecule type" value="Genomic_DNA"/>
</dbReference>
<gene>
    <name evidence="1" type="ORF">SAMEA4873650_00090</name>
</gene>
<protein>
    <submittedName>
        <fullName evidence="1">Predicted transcriptional regulator</fullName>
    </submittedName>
</protein>
<dbReference type="AlphaFoldDB" id="A0A486N8T8"/>